<evidence type="ECO:0000313" key="2">
    <source>
        <dbReference type="Proteomes" id="UP000237749"/>
    </source>
</evidence>
<organism evidence="1 2">
    <name type="scientific">Lacrimispora xylanisolvens</name>
    <dbReference type="NCBI Taxonomy" id="384636"/>
    <lineage>
        <taxon>Bacteria</taxon>
        <taxon>Bacillati</taxon>
        <taxon>Bacillota</taxon>
        <taxon>Clostridia</taxon>
        <taxon>Lachnospirales</taxon>
        <taxon>Lachnospiraceae</taxon>
        <taxon>Lacrimispora</taxon>
    </lineage>
</organism>
<evidence type="ECO:0000313" key="1">
    <source>
        <dbReference type="EMBL" id="PPK82572.1"/>
    </source>
</evidence>
<keyword evidence="2" id="KW-1185">Reference proteome</keyword>
<gene>
    <name evidence="1" type="ORF">BXY41_102261</name>
</gene>
<comment type="caution">
    <text evidence="1">The sequence shown here is derived from an EMBL/GenBank/DDBJ whole genome shotgun (WGS) entry which is preliminary data.</text>
</comment>
<dbReference type="AlphaFoldDB" id="A0A2S6HX40"/>
<sequence>MCMYNIILPIGRVCENGEDSNEVIMMINFKKLYFY</sequence>
<dbReference type="Proteomes" id="UP000237749">
    <property type="component" value="Unassembled WGS sequence"/>
</dbReference>
<protein>
    <submittedName>
        <fullName evidence="1">Uncharacterized protein</fullName>
    </submittedName>
</protein>
<accession>A0A2S6HX40</accession>
<name>A0A2S6HX40_9FIRM</name>
<dbReference type="EMBL" id="PTJA01000002">
    <property type="protein sequence ID" value="PPK82572.1"/>
    <property type="molecule type" value="Genomic_DNA"/>
</dbReference>
<proteinExistence type="predicted"/>
<reference evidence="1 2" key="1">
    <citation type="submission" date="2018-02" db="EMBL/GenBank/DDBJ databases">
        <title>Genomic Encyclopedia of Archaeal and Bacterial Type Strains, Phase II (KMG-II): from individual species to whole genera.</title>
        <authorList>
            <person name="Goeker M."/>
        </authorList>
    </citation>
    <scope>NUCLEOTIDE SEQUENCE [LARGE SCALE GENOMIC DNA]</scope>
    <source>
        <strain evidence="1 2">DSM 3808</strain>
    </source>
</reference>